<dbReference type="Gene3D" id="3.30.360.10">
    <property type="entry name" value="Dihydrodipicolinate Reductase, domain 2"/>
    <property type="match status" value="1"/>
</dbReference>
<dbReference type="SUPFAM" id="SSF51735">
    <property type="entry name" value="NAD(P)-binding Rossmann-fold domains"/>
    <property type="match status" value="1"/>
</dbReference>
<dbReference type="InterPro" id="IPR036291">
    <property type="entry name" value="NAD(P)-bd_dom_sf"/>
</dbReference>
<dbReference type="InterPro" id="IPR004104">
    <property type="entry name" value="Gfo/Idh/MocA-like_OxRdtase_C"/>
</dbReference>
<dbReference type="InterPro" id="IPR051450">
    <property type="entry name" value="Gfo/Idh/MocA_Oxidoreductases"/>
</dbReference>
<gene>
    <name evidence="4" type="ORF">NIES593_01225</name>
</gene>
<evidence type="ECO:0000256" key="1">
    <source>
        <dbReference type="ARBA" id="ARBA00010928"/>
    </source>
</evidence>
<dbReference type="STRING" id="1921803.NIES593_01225"/>
<dbReference type="OrthoDB" id="455005at2"/>
<sequence>MKNSAAFTMSHPIKVGIVGTGYAASKRAEAFQADDRAQVIVVAGNTPEKTEAFCQAYSVAPIDSWQQLVSHPDVDVVVISNINRDRASIARAALLAGKHVVTEYPLALSYREAEEILALSQQQNKLLHIEHIELLGGLHQAMRQSLPEIGDVFYARYATITPQRPVPRRWTFHYQMFGFPLTAALSRIHRLTDLFGTVASVTCQSRFWDAPESGYYTACLCNAQLRFTNGLIADVIYGKGDAFWDSDRTFELRGDRGTLIFEGETGNLIRGEEKTAIEVVSRKGLFVKDTQMVLNYLTRGTPLYINPEASLYALKVAEAAERSAITGKTIELS</sequence>
<comment type="similarity">
    <text evidence="1">Belongs to the Gfo/Idh/MocA family.</text>
</comment>
<dbReference type="AlphaFoldDB" id="A0A1U7HSW8"/>
<dbReference type="InterPro" id="IPR000683">
    <property type="entry name" value="Gfo/Idh/MocA-like_OxRdtase_N"/>
</dbReference>
<proteinExistence type="inferred from homology"/>
<evidence type="ECO:0000313" key="5">
    <source>
        <dbReference type="Proteomes" id="UP000186868"/>
    </source>
</evidence>
<comment type="caution">
    <text evidence="4">The sequence shown here is derived from an EMBL/GenBank/DDBJ whole genome shotgun (WGS) entry which is preliminary data.</text>
</comment>
<dbReference type="Gene3D" id="3.40.50.720">
    <property type="entry name" value="NAD(P)-binding Rossmann-like Domain"/>
    <property type="match status" value="1"/>
</dbReference>
<evidence type="ECO:0000259" key="3">
    <source>
        <dbReference type="Pfam" id="PF02894"/>
    </source>
</evidence>
<evidence type="ECO:0000259" key="2">
    <source>
        <dbReference type="Pfam" id="PF01408"/>
    </source>
</evidence>
<feature type="domain" description="Gfo/Idh/MocA-like oxidoreductase C-terminal" evidence="3">
    <location>
        <begin position="148"/>
        <end position="332"/>
    </location>
</feature>
<dbReference type="PANTHER" id="PTHR43377">
    <property type="entry name" value="BILIVERDIN REDUCTASE A"/>
    <property type="match status" value="1"/>
</dbReference>
<evidence type="ECO:0000313" key="4">
    <source>
        <dbReference type="EMBL" id="OKH26700.1"/>
    </source>
</evidence>
<dbReference type="Pfam" id="PF01408">
    <property type="entry name" value="GFO_IDH_MocA"/>
    <property type="match status" value="1"/>
</dbReference>
<dbReference type="RefSeq" id="WP_073597835.1">
    <property type="nucleotide sequence ID" value="NZ_MRCB01000001.1"/>
</dbReference>
<dbReference type="GO" id="GO:0000166">
    <property type="term" value="F:nucleotide binding"/>
    <property type="evidence" value="ECO:0007669"/>
    <property type="project" value="InterPro"/>
</dbReference>
<keyword evidence="5" id="KW-1185">Reference proteome</keyword>
<name>A0A1U7HSW8_9CYAN</name>
<protein>
    <submittedName>
        <fullName evidence="4">Glycosyl transferase family 2</fullName>
    </submittedName>
</protein>
<reference evidence="4 5" key="1">
    <citation type="submission" date="2016-11" db="EMBL/GenBank/DDBJ databases">
        <title>Draft Genome Sequences of Nine Cyanobacterial Strains from Diverse Habitats.</title>
        <authorList>
            <person name="Zhu T."/>
            <person name="Hou S."/>
            <person name="Lu X."/>
            <person name="Hess W.R."/>
        </authorList>
    </citation>
    <scope>NUCLEOTIDE SEQUENCE [LARGE SCALE GENOMIC DNA]</scope>
    <source>
        <strain evidence="4 5">NIES-593</strain>
    </source>
</reference>
<accession>A0A1U7HSW8</accession>
<keyword evidence="4" id="KW-0808">Transferase</keyword>
<dbReference type="Proteomes" id="UP000186868">
    <property type="component" value="Unassembled WGS sequence"/>
</dbReference>
<dbReference type="EMBL" id="MRCB01000001">
    <property type="protein sequence ID" value="OKH26700.1"/>
    <property type="molecule type" value="Genomic_DNA"/>
</dbReference>
<organism evidence="4 5">
    <name type="scientific">Hydrococcus rivularis NIES-593</name>
    <dbReference type="NCBI Taxonomy" id="1921803"/>
    <lineage>
        <taxon>Bacteria</taxon>
        <taxon>Bacillati</taxon>
        <taxon>Cyanobacteriota</taxon>
        <taxon>Cyanophyceae</taxon>
        <taxon>Pleurocapsales</taxon>
        <taxon>Hydrococcaceae</taxon>
        <taxon>Hydrococcus</taxon>
    </lineage>
</organism>
<dbReference type="Pfam" id="PF02894">
    <property type="entry name" value="GFO_IDH_MocA_C"/>
    <property type="match status" value="1"/>
</dbReference>
<dbReference type="PANTHER" id="PTHR43377:SF10">
    <property type="entry name" value="BILIVERDIN REDUCTASE"/>
    <property type="match status" value="1"/>
</dbReference>
<feature type="domain" description="Gfo/Idh/MocA-like oxidoreductase N-terminal" evidence="2">
    <location>
        <begin position="13"/>
        <end position="131"/>
    </location>
</feature>
<dbReference type="GO" id="GO:0016740">
    <property type="term" value="F:transferase activity"/>
    <property type="evidence" value="ECO:0007669"/>
    <property type="project" value="UniProtKB-KW"/>
</dbReference>